<dbReference type="SUPFAM" id="SSF161098">
    <property type="entry name" value="MetI-like"/>
    <property type="match status" value="1"/>
</dbReference>
<dbReference type="Gene3D" id="1.10.3720.10">
    <property type="entry name" value="MetI-like"/>
    <property type="match status" value="1"/>
</dbReference>
<feature type="transmembrane region" description="Helical" evidence="5">
    <location>
        <begin position="96"/>
        <end position="119"/>
    </location>
</feature>
<dbReference type="InterPro" id="IPR000515">
    <property type="entry name" value="MetI-like"/>
</dbReference>
<dbReference type="AlphaFoldDB" id="A6UU86"/>
<dbReference type="RefSeq" id="WP_011973190.1">
    <property type="nucleotide sequence ID" value="NC_009635.1"/>
</dbReference>
<dbReference type="OrthoDB" id="94632at2157"/>
<dbReference type="Proteomes" id="UP000001106">
    <property type="component" value="Chromosome"/>
</dbReference>
<dbReference type="NCBIfam" id="NF038017">
    <property type="entry name" value="ABC_perm1"/>
    <property type="match status" value="1"/>
</dbReference>
<evidence type="ECO:0000256" key="2">
    <source>
        <dbReference type="ARBA" id="ARBA00022692"/>
    </source>
</evidence>
<dbReference type="InterPro" id="IPR049783">
    <property type="entry name" value="ABC_perm_TupB-like"/>
</dbReference>
<feature type="transmembrane region" description="Helical" evidence="5">
    <location>
        <begin position="151"/>
        <end position="176"/>
    </location>
</feature>
<dbReference type="eggNOG" id="arCOG00166">
    <property type="taxonomic scope" value="Archaea"/>
</dbReference>
<reference evidence="7" key="1">
    <citation type="submission" date="2007-06" db="EMBL/GenBank/DDBJ databases">
        <title>Complete sequence of Methanococcus aeolicus Nankai-3.</title>
        <authorList>
            <consortium name="US DOE Joint Genome Institute"/>
            <person name="Copeland A."/>
            <person name="Lucas S."/>
            <person name="Lapidus A."/>
            <person name="Barry K."/>
            <person name="Glavina del Rio T."/>
            <person name="Dalin E."/>
            <person name="Tice H."/>
            <person name="Pitluck S."/>
            <person name="Chain P."/>
            <person name="Malfatti S."/>
            <person name="Shin M."/>
            <person name="Vergez L."/>
            <person name="Schmutz J."/>
            <person name="Larimer F."/>
            <person name="Land M."/>
            <person name="Hauser L."/>
            <person name="Kyrpides N."/>
            <person name="Lykidis A."/>
            <person name="Sieprawska-Lupa M."/>
            <person name="Whitman W.B."/>
            <person name="Richardson P."/>
        </authorList>
    </citation>
    <scope>NUCLEOTIDE SEQUENCE [LARGE SCALE GENOMIC DNA]</scope>
    <source>
        <strain evidence="7">Nankai-3</strain>
    </source>
</reference>
<dbReference type="KEGG" id="mae:Maeo_0472"/>
<evidence type="ECO:0000256" key="1">
    <source>
        <dbReference type="ARBA" id="ARBA00004141"/>
    </source>
</evidence>
<dbReference type="PANTHER" id="PTHR43632:SF1">
    <property type="entry name" value="PERMEASE COMPONENT OF TUNGSTATE ABC TRANSPORTER"/>
    <property type="match status" value="1"/>
</dbReference>
<accession>A6UU86</accession>
<dbReference type="GO" id="GO:0055085">
    <property type="term" value="P:transmembrane transport"/>
    <property type="evidence" value="ECO:0007669"/>
    <property type="project" value="InterPro"/>
</dbReference>
<evidence type="ECO:0000256" key="5">
    <source>
        <dbReference type="RuleBase" id="RU363032"/>
    </source>
</evidence>
<keyword evidence="3 5" id="KW-1133">Transmembrane helix</keyword>
<evidence type="ECO:0000259" key="6">
    <source>
        <dbReference type="PROSITE" id="PS50928"/>
    </source>
</evidence>
<comment type="similarity">
    <text evidence="5">Belongs to the binding-protein-dependent transport system permease family.</text>
</comment>
<dbReference type="GO" id="GO:0005886">
    <property type="term" value="C:plasma membrane"/>
    <property type="evidence" value="ECO:0007669"/>
    <property type="project" value="UniProtKB-SubCell"/>
</dbReference>
<dbReference type="CDD" id="cd06261">
    <property type="entry name" value="TM_PBP2"/>
    <property type="match status" value="1"/>
</dbReference>
<evidence type="ECO:0000313" key="8">
    <source>
        <dbReference type="Proteomes" id="UP000001106"/>
    </source>
</evidence>
<proteinExistence type="inferred from homology"/>
<comment type="subcellular location">
    <subcellularLocation>
        <location evidence="5">Cell membrane</location>
        <topology evidence="5">Multi-pass membrane protein</topology>
    </subcellularLocation>
    <subcellularLocation>
        <location evidence="1">Membrane</location>
        <topology evidence="1">Multi-pass membrane protein</topology>
    </subcellularLocation>
</comment>
<name>A6UU86_META3</name>
<organism evidence="7 8">
    <name type="scientific">Methanococcus aeolicus (strain ATCC BAA-1280 / DSM 17508 / OCM 812 / Nankai-3)</name>
    <dbReference type="NCBI Taxonomy" id="419665"/>
    <lineage>
        <taxon>Archaea</taxon>
        <taxon>Methanobacteriati</taxon>
        <taxon>Methanobacteriota</taxon>
        <taxon>Methanomada group</taxon>
        <taxon>Methanococci</taxon>
        <taxon>Methanococcales</taxon>
        <taxon>Methanococcaceae</taxon>
        <taxon>Methanococcus</taxon>
    </lineage>
</organism>
<dbReference type="EMBL" id="CP000743">
    <property type="protein sequence ID" value="ABR56058.1"/>
    <property type="molecule type" value="Genomic_DNA"/>
</dbReference>
<keyword evidence="4 5" id="KW-0472">Membrane</keyword>
<dbReference type="Pfam" id="PF00528">
    <property type="entry name" value="BPD_transp_1"/>
    <property type="match status" value="1"/>
</dbReference>
<dbReference type="PANTHER" id="PTHR43632">
    <property type="entry name" value="PERMEASE COMPONENT OF TUNGSTATE ABC TRANSPORTER"/>
    <property type="match status" value="1"/>
</dbReference>
<sequence length="234" mass="26179">MFEYLINGFMDALVLIQDGYVLEIAWRSIKISGSATILSLLWSLPISIFIAFKKFKGRFFIKNFINSFMGIPTVIWGLMLYLFFVPKGPLGFLDLLYFESGIIAGQALLITPIVMSIIIDSFESVEGDIKELCMTLGASEIQTTIQIIKEIWGWIILATITGFNRAISELGIALMIGGNIYVNGGHYNTRILTTAIQMHTVRADISTAIALGIILMSIIIIVNLISNLIRRKWY</sequence>
<dbReference type="STRING" id="419665.Maeo_0472"/>
<feature type="transmembrane region" description="Helical" evidence="5">
    <location>
        <begin position="31"/>
        <end position="52"/>
    </location>
</feature>
<dbReference type="PROSITE" id="PS50928">
    <property type="entry name" value="ABC_TM1"/>
    <property type="match status" value="1"/>
</dbReference>
<dbReference type="HOGENOM" id="CLU_016047_14_2_2"/>
<feature type="domain" description="ABC transmembrane type-1" evidence="6">
    <location>
        <begin position="25"/>
        <end position="226"/>
    </location>
</feature>
<evidence type="ECO:0000256" key="3">
    <source>
        <dbReference type="ARBA" id="ARBA00022989"/>
    </source>
</evidence>
<keyword evidence="5" id="KW-0813">Transport</keyword>
<dbReference type="InterPro" id="IPR035906">
    <property type="entry name" value="MetI-like_sf"/>
</dbReference>
<keyword evidence="8" id="KW-1185">Reference proteome</keyword>
<evidence type="ECO:0000256" key="4">
    <source>
        <dbReference type="ARBA" id="ARBA00023136"/>
    </source>
</evidence>
<dbReference type="GeneID" id="5326561"/>
<evidence type="ECO:0000313" key="7">
    <source>
        <dbReference type="EMBL" id="ABR56058.1"/>
    </source>
</evidence>
<feature type="transmembrane region" description="Helical" evidence="5">
    <location>
        <begin position="64"/>
        <end position="84"/>
    </location>
</feature>
<gene>
    <name evidence="7" type="ordered locus">Maeo_0472</name>
</gene>
<feature type="transmembrane region" description="Helical" evidence="5">
    <location>
        <begin position="208"/>
        <end position="229"/>
    </location>
</feature>
<protein>
    <submittedName>
        <fullName evidence="7">Binding-protein-dependent transport systems inner membrane component</fullName>
    </submittedName>
</protein>
<keyword evidence="2 5" id="KW-0812">Transmembrane</keyword>